<reference evidence="1 2" key="1">
    <citation type="journal article" date="2019" name="Mol. Biol. Evol.">
        <title>Blast fungal genomes show frequent chromosomal changes, gene gains and losses, and effector gene turnover.</title>
        <authorList>
            <person name="Gomez Luciano L.B."/>
            <person name="Jason Tsai I."/>
            <person name="Chuma I."/>
            <person name="Tosa Y."/>
            <person name="Chen Y.H."/>
            <person name="Li J.Y."/>
            <person name="Li M.Y."/>
            <person name="Jade Lu M.Y."/>
            <person name="Nakayashiki H."/>
            <person name="Li W.H."/>
        </authorList>
    </citation>
    <scope>NUCLEOTIDE SEQUENCE [LARGE SCALE GENOMIC DNA]</scope>
    <source>
        <strain evidence="1">MZ5-1-6</strain>
    </source>
</reference>
<evidence type="ECO:0000313" key="2">
    <source>
        <dbReference type="Proteomes" id="UP000294847"/>
    </source>
</evidence>
<protein>
    <submittedName>
        <fullName evidence="1">Uncharacterized protein</fullName>
    </submittedName>
</protein>
<sequence>MRGPYKSLVRSAKLWGQKRNSNINAKTRREIYARLLGQRYFSKRYNNSCKKKLHNTCGWIFTRPTFAK</sequence>
<dbReference type="Proteomes" id="UP000294847">
    <property type="component" value="Chromosome 2"/>
</dbReference>
<dbReference type="AlphaFoldDB" id="A0A4P7N4Z1"/>
<gene>
    <name evidence="1" type="ORF">PoMZ_02508</name>
</gene>
<proteinExistence type="predicted"/>
<dbReference type="EMBL" id="CP034205">
    <property type="protein sequence ID" value="QBZ57579.1"/>
    <property type="molecule type" value="Genomic_DNA"/>
</dbReference>
<name>A0A4P7N4Z1_PYROR</name>
<organism evidence="1 2">
    <name type="scientific">Pyricularia oryzae</name>
    <name type="common">Rice blast fungus</name>
    <name type="synonym">Magnaporthe oryzae</name>
    <dbReference type="NCBI Taxonomy" id="318829"/>
    <lineage>
        <taxon>Eukaryota</taxon>
        <taxon>Fungi</taxon>
        <taxon>Dikarya</taxon>
        <taxon>Ascomycota</taxon>
        <taxon>Pezizomycotina</taxon>
        <taxon>Sordariomycetes</taxon>
        <taxon>Sordariomycetidae</taxon>
        <taxon>Magnaporthales</taxon>
        <taxon>Pyriculariaceae</taxon>
        <taxon>Pyricularia</taxon>
    </lineage>
</organism>
<evidence type="ECO:0000313" key="1">
    <source>
        <dbReference type="EMBL" id="QBZ57579.1"/>
    </source>
</evidence>
<accession>A0A4P7N4Z1</accession>